<dbReference type="KEGG" id="crb:17899868"/>
<feature type="chain" id="PRO_5004353220" description="Knottin scorpion toxin-like domain-containing protein" evidence="1">
    <location>
        <begin position="25"/>
        <end position="86"/>
    </location>
</feature>
<organism evidence="2 3">
    <name type="scientific">Capsella rubella</name>
    <dbReference type="NCBI Taxonomy" id="81985"/>
    <lineage>
        <taxon>Eukaryota</taxon>
        <taxon>Viridiplantae</taxon>
        <taxon>Streptophyta</taxon>
        <taxon>Embryophyta</taxon>
        <taxon>Tracheophyta</taxon>
        <taxon>Spermatophyta</taxon>
        <taxon>Magnoliopsida</taxon>
        <taxon>eudicotyledons</taxon>
        <taxon>Gunneridae</taxon>
        <taxon>Pentapetalae</taxon>
        <taxon>rosids</taxon>
        <taxon>malvids</taxon>
        <taxon>Brassicales</taxon>
        <taxon>Brassicaceae</taxon>
        <taxon>Camelineae</taxon>
        <taxon>Capsella</taxon>
    </lineage>
</organism>
<feature type="signal peptide" evidence="1">
    <location>
        <begin position="1"/>
        <end position="24"/>
    </location>
</feature>
<dbReference type="AlphaFoldDB" id="R0IQ31"/>
<name>R0IQ31_9BRAS</name>
<evidence type="ECO:0000313" key="2">
    <source>
        <dbReference type="EMBL" id="EOA39313.1"/>
    </source>
</evidence>
<dbReference type="EMBL" id="KB870805">
    <property type="protein sequence ID" value="EOA39313.1"/>
    <property type="molecule type" value="Genomic_DNA"/>
</dbReference>
<dbReference type="OrthoDB" id="1025834at2759"/>
<keyword evidence="1" id="KW-0732">Signal</keyword>
<gene>
    <name evidence="2" type="ORF">CARUB_v10012352mg</name>
</gene>
<keyword evidence="3" id="KW-1185">Reference proteome</keyword>
<dbReference type="Proteomes" id="UP000029121">
    <property type="component" value="Unassembled WGS sequence"/>
</dbReference>
<evidence type="ECO:0000313" key="3">
    <source>
        <dbReference type="Proteomes" id="UP000029121"/>
    </source>
</evidence>
<sequence length="86" mass="9353">MAITKKNLVAFVLTILLFISSVHCGATTSDHVSGFGIKKEDDHVCFNVSPCLPEQGGEKGCNAFCTRMNFKAGHCYHSELCCCYSS</sequence>
<evidence type="ECO:0000256" key="1">
    <source>
        <dbReference type="SAM" id="SignalP"/>
    </source>
</evidence>
<accession>R0IQ31</accession>
<proteinExistence type="predicted"/>
<reference evidence="3" key="1">
    <citation type="journal article" date="2013" name="Nat. Genet.">
        <title>The Capsella rubella genome and the genomic consequences of rapid mating system evolution.</title>
        <authorList>
            <person name="Slotte T."/>
            <person name="Hazzouri K.M."/>
            <person name="Agren J.A."/>
            <person name="Koenig D."/>
            <person name="Maumus F."/>
            <person name="Guo Y.L."/>
            <person name="Steige K."/>
            <person name="Platts A.E."/>
            <person name="Escobar J.S."/>
            <person name="Newman L.K."/>
            <person name="Wang W."/>
            <person name="Mandakova T."/>
            <person name="Vello E."/>
            <person name="Smith L.M."/>
            <person name="Henz S.R."/>
            <person name="Steffen J."/>
            <person name="Takuno S."/>
            <person name="Brandvain Y."/>
            <person name="Coop G."/>
            <person name="Andolfatto P."/>
            <person name="Hu T.T."/>
            <person name="Blanchette M."/>
            <person name="Clark R.M."/>
            <person name="Quesneville H."/>
            <person name="Nordborg M."/>
            <person name="Gaut B.S."/>
            <person name="Lysak M.A."/>
            <person name="Jenkins J."/>
            <person name="Grimwood J."/>
            <person name="Chapman J."/>
            <person name="Prochnik S."/>
            <person name="Shu S."/>
            <person name="Rokhsar D."/>
            <person name="Schmutz J."/>
            <person name="Weigel D."/>
            <person name="Wright S.I."/>
        </authorList>
    </citation>
    <scope>NUCLEOTIDE SEQUENCE [LARGE SCALE GENOMIC DNA]</scope>
    <source>
        <strain evidence="3">cv. Monte Gargano</strain>
    </source>
</reference>
<protein>
    <recommendedName>
        <fullName evidence="4">Knottin scorpion toxin-like domain-containing protein</fullName>
    </recommendedName>
</protein>
<evidence type="ECO:0008006" key="4">
    <source>
        <dbReference type="Google" id="ProtNLM"/>
    </source>
</evidence>